<dbReference type="EMBL" id="CAFZ01001595">
    <property type="protein sequence ID" value="CCA77432.1"/>
    <property type="molecule type" value="Genomic_DNA"/>
</dbReference>
<evidence type="ECO:0000313" key="2">
    <source>
        <dbReference type="Proteomes" id="UP000007148"/>
    </source>
</evidence>
<evidence type="ECO:0000313" key="1">
    <source>
        <dbReference type="EMBL" id="CCA77432.1"/>
    </source>
</evidence>
<organism evidence="1 2">
    <name type="scientific">Serendipita indica (strain DSM 11827)</name>
    <name type="common">Root endophyte fungus</name>
    <name type="synonym">Piriformospora indica</name>
    <dbReference type="NCBI Taxonomy" id="1109443"/>
    <lineage>
        <taxon>Eukaryota</taxon>
        <taxon>Fungi</taxon>
        <taxon>Dikarya</taxon>
        <taxon>Basidiomycota</taxon>
        <taxon>Agaricomycotina</taxon>
        <taxon>Agaricomycetes</taxon>
        <taxon>Sebacinales</taxon>
        <taxon>Serendipitaceae</taxon>
        <taxon>Serendipita</taxon>
    </lineage>
</organism>
<dbReference type="AlphaFoldDB" id="G4U1I9"/>
<dbReference type="Proteomes" id="UP000007148">
    <property type="component" value="Unassembled WGS sequence"/>
</dbReference>
<proteinExistence type="predicted"/>
<sequence length="36" mass="4010">MHVKGVKAGFSREEAAQYLKETQQKADEALSKEKSS</sequence>
<dbReference type="InParanoid" id="G4U1I9"/>
<keyword evidence="2" id="KW-1185">Reference proteome</keyword>
<gene>
    <name evidence="1" type="ORF">PIIN_11409</name>
</gene>
<reference evidence="1 2" key="1">
    <citation type="journal article" date="2011" name="PLoS Pathog.">
        <title>Endophytic Life Strategies Decoded by Genome and Transcriptome Analyses of the Mutualistic Root Symbiont Piriformospora indica.</title>
        <authorList>
            <person name="Zuccaro A."/>
            <person name="Lahrmann U."/>
            <person name="Guldener U."/>
            <person name="Langen G."/>
            <person name="Pfiffi S."/>
            <person name="Biedenkopf D."/>
            <person name="Wong P."/>
            <person name="Samans B."/>
            <person name="Grimm C."/>
            <person name="Basiewicz M."/>
            <person name="Murat C."/>
            <person name="Martin F."/>
            <person name="Kogel K.H."/>
        </authorList>
    </citation>
    <scope>NUCLEOTIDE SEQUENCE [LARGE SCALE GENOMIC DNA]</scope>
    <source>
        <strain evidence="1 2">DSM 11827</strain>
    </source>
</reference>
<name>G4U1I9_SERID</name>
<comment type="caution">
    <text evidence="1">The sequence shown here is derived from an EMBL/GenBank/DDBJ whole genome shotgun (WGS) entry which is preliminary data.</text>
</comment>
<accession>G4U1I9</accession>
<protein>
    <submittedName>
        <fullName evidence="1">Uncharacterized protein</fullName>
    </submittedName>
</protein>
<dbReference type="OrthoDB" id="16906at2759"/>
<dbReference type="HOGENOM" id="CLU_3359927_0_0_1"/>